<evidence type="ECO:0000313" key="1">
    <source>
        <dbReference type="EMBL" id="OGF08132.1"/>
    </source>
</evidence>
<dbReference type="GO" id="GO:0000271">
    <property type="term" value="P:polysaccharide biosynthetic process"/>
    <property type="evidence" value="ECO:0007669"/>
    <property type="project" value="InterPro"/>
</dbReference>
<dbReference type="Proteomes" id="UP000177230">
    <property type="component" value="Unassembled WGS sequence"/>
</dbReference>
<name>A0A1F5R0W5_9BACT</name>
<dbReference type="InterPro" id="IPR007833">
    <property type="entry name" value="Capsule_polysaccharide_synth"/>
</dbReference>
<accession>A0A1F5R0W5</accession>
<dbReference type="AlphaFoldDB" id="A0A1F5R0W5"/>
<reference evidence="1 2" key="1">
    <citation type="journal article" date="2016" name="Nat. Commun.">
        <title>Thousands of microbial genomes shed light on interconnected biogeochemical processes in an aquifer system.</title>
        <authorList>
            <person name="Anantharaman K."/>
            <person name="Brown C.T."/>
            <person name="Hug L.A."/>
            <person name="Sharon I."/>
            <person name="Castelle C.J."/>
            <person name="Probst A.J."/>
            <person name="Thomas B.C."/>
            <person name="Singh A."/>
            <person name="Wilkins M.J."/>
            <person name="Karaoz U."/>
            <person name="Brodie E.L."/>
            <person name="Williams K.H."/>
            <person name="Hubbard S.S."/>
            <person name="Banfield J.F."/>
        </authorList>
    </citation>
    <scope>NUCLEOTIDE SEQUENCE [LARGE SCALE GENOMIC DNA]</scope>
</reference>
<dbReference type="Gene3D" id="3.40.50.12580">
    <property type="match status" value="1"/>
</dbReference>
<dbReference type="InterPro" id="IPR043148">
    <property type="entry name" value="TagF_C"/>
</dbReference>
<gene>
    <name evidence="1" type="ORF">A2024_08100</name>
</gene>
<proteinExistence type="predicted"/>
<sequence length="512" mass="59184">MLALLQSSIGLEPVYVKTAYSALKQWQYNVNKNRETHDKKIGIVAFRNHTWAEWAAFAAHYIYNMGYQPVVIFSGREIASLYPRDRIMEKAGLDFWSAFLETEYIEKVDIDNFIPSDEKTKNGYSAFAEDHAHTMAAYNLRVEEYESHVMADEYRQEYQRSCKILVETAAAAEKLFSEITIERLICPSGLIGRSAAFLEAAARKNIKAVFVEGWAMRPGHMIWAYNRPALIYDIKGWMEALGEWNQQRENDSTIFRNFQEYLSLDRDDEWLEDFHPVQRSTKDEDYPADLRKFLSRPGPLFLCGTNVVGDSSTLRRAVAFKNQKEWLEKLIAYFKAHPDLRLIIRAHPDEVWQRARVKIGDYAAELARGIGNVQVVKGSDDVNTYSLVERADIGLAWLSNIGIDMIIRGKPVIMAASPKYDDLGIVDVPKTQEEYFKRIEQVLARPVPPSIDVINRAKYYQRIVFKEMSLRAAGKNYLTSEYRMNQRTVFNEREKFFRILVGELDEKGRKTA</sequence>
<dbReference type="Pfam" id="PF05159">
    <property type="entry name" value="Capsule_synth"/>
    <property type="match status" value="1"/>
</dbReference>
<protein>
    <recommendedName>
        <fullName evidence="3">Capsule biosynthesis protein</fullName>
    </recommendedName>
</protein>
<evidence type="ECO:0008006" key="3">
    <source>
        <dbReference type="Google" id="ProtNLM"/>
    </source>
</evidence>
<comment type="caution">
    <text evidence="1">The sequence shown here is derived from an EMBL/GenBank/DDBJ whole genome shotgun (WGS) entry which is preliminary data.</text>
</comment>
<evidence type="ECO:0000313" key="2">
    <source>
        <dbReference type="Proteomes" id="UP000177230"/>
    </source>
</evidence>
<dbReference type="EMBL" id="MFFM01000048">
    <property type="protein sequence ID" value="OGF08132.1"/>
    <property type="molecule type" value="Genomic_DNA"/>
</dbReference>
<organism evidence="1 2">
    <name type="scientific">Candidatus Edwardsbacteria bacterium GWF2_54_11</name>
    <dbReference type="NCBI Taxonomy" id="1817851"/>
    <lineage>
        <taxon>Bacteria</taxon>
        <taxon>Candidatus Edwardsiibacteriota</taxon>
    </lineage>
</organism>
<dbReference type="GO" id="GO:0015774">
    <property type="term" value="P:polysaccharide transport"/>
    <property type="evidence" value="ECO:0007669"/>
    <property type="project" value="InterPro"/>
</dbReference>